<feature type="compositionally biased region" description="Polar residues" evidence="5">
    <location>
        <begin position="676"/>
        <end position="685"/>
    </location>
</feature>
<dbReference type="GO" id="GO:0007165">
    <property type="term" value="P:signal transduction"/>
    <property type="evidence" value="ECO:0007669"/>
    <property type="project" value="InterPro"/>
</dbReference>
<dbReference type="PROSITE" id="PS00478">
    <property type="entry name" value="LIM_DOMAIN_1"/>
    <property type="match status" value="1"/>
</dbReference>
<dbReference type="InterPro" id="IPR033614">
    <property type="entry name" value="RASSF1-6"/>
</dbReference>
<organism evidence="9 10">
    <name type="scientific">Anopheles merus</name>
    <name type="common">Mosquito</name>
    <dbReference type="NCBI Taxonomy" id="30066"/>
    <lineage>
        <taxon>Eukaryota</taxon>
        <taxon>Metazoa</taxon>
        <taxon>Ecdysozoa</taxon>
        <taxon>Arthropoda</taxon>
        <taxon>Hexapoda</taxon>
        <taxon>Insecta</taxon>
        <taxon>Pterygota</taxon>
        <taxon>Neoptera</taxon>
        <taxon>Endopterygota</taxon>
        <taxon>Diptera</taxon>
        <taxon>Nematocera</taxon>
        <taxon>Culicoidea</taxon>
        <taxon>Culicidae</taxon>
        <taxon>Anophelinae</taxon>
        <taxon>Anopheles</taxon>
    </lineage>
</organism>
<feature type="compositionally biased region" description="Low complexity" evidence="5">
    <location>
        <begin position="285"/>
        <end position="300"/>
    </location>
</feature>
<evidence type="ECO:0000256" key="1">
    <source>
        <dbReference type="ARBA" id="ARBA00022723"/>
    </source>
</evidence>
<feature type="region of interest" description="Disordered" evidence="5">
    <location>
        <begin position="193"/>
        <end position="263"/>
    </location>
</feature>
<dbReference type="PANTHER" id="PTHR22738">
    <property type="entry name" value="RASSF"/>
    <property type="match status" value="1"/>
</dbReference>
<name>A0A182VP97_ANOME</name>
<feature type="region of interest" description="Disordered" evidence="5">
    <location>
        <begin position="670"/>
        <end position="719"/>
    </location>
</feature>
<protein>
    <submittedName>
        <fullName evidence="9">Uncharacterized protein</fullName>
    </submittedName>
</protein>
<feature type="compositionally biased region" description="Gly residues" evidence="5">
    <location>
        <begin position="609"/>
        <end position="618"/>
    </location>
</feature>
<sequence length="878" mass="96063">MNGGRLSCRSQQYPFSGFPGPTGRYGGESVSTMWKCHKCGKPVFFAERKQSLGYDWHPECLRCEECGKRLNPGQHAEHKGVPYCHVPCYGALFGPQLFGHGTRVESHKSFGQPDQKKQAVQRSPAGPAIPKGHLESKLKSYNQFHNNKSMEIRSREVNGRLVLEGALRIYWGVQGMIHLKEDDDQRTVVTVRKRNSYRQSTPASLAHAHATSDGEEEGNEKENHPNHADQQQQQQQERRGAGAMGVSTSSLTEPCDSNNDTTTISESISYDTLSLSSELNSNFDSKPVSSSESSKEVSPSHAGKYVTLPPKLEVKQLDWDEIDELLQVERKLDESEKLYRTMPSPLATGGGSGGSGGDRSLASESVTDTDYKTLTPNTATGSSGGSGAGSGDSDRTTTGGPDTSTSAATTSAATNGDDDFRTPEATLRSHDFEAFKMQISREFISSTAEMGNTDGTLKQNQPIDPARINDSLKLYNDGVMNRSLSDEQCRNAMFSLPAGNITGSFHVEANEDDDTTLRHPANGIYASPSHGRQSANGTPKKRMHLQRAAQPAGPDAPTSSEATTNGAVTSPGTDTDSWTADRGLLRSKSQGNHYSGNSFMDSDVDDDSGGGGSGGTGSGTLKPSDKPPSSIHIRMDCYDELESPSSGQAITPSEDGELTAVTATTLTTTTTTATTQPSEYSTSISGHPVTDDGVVLRKPPKTGSTAIKRRSGNRRSRTKLKRRCSINGHFYNRETSFFTPPYGSQMNVWVTSLVNTQEVINLLLEKYKVESRAENFALFIVRDNGEQKKLKDDDYPLVTRVILGPHEDIAKLFLMDGQQTQEISSEVAQFLNLSIPECRAILERFHEEEQRELHRIRIKFAELRKRIVQRMESLKVRL</sequence>
<dbReference type="CDD" id="cd09401">
    <property type="entry name" value="LIM_TLP_like"/>
    <property type="match status" value="1"/>
</dbReference>
<evidence type="ECO:0000259" key="7">
    <source>
        <dbReference type="PROSITE" id="PS50200"/>
    </source>
</evidence>
<dbReference type="PROSITE" id="PS50200">
    <property type="entry name" value="RA"/>
    <property type="match status" value="1"/>
</dbReference>
<dbReference type="SMART" id="SM00132">
    <property type="entry name" value="LIM"/>
    <property type="match status" value="1"/>
</dbReference>
<dbReference type="PROSITE" id="PS50023">
    <property type="entry name" value="LIM_DOMAIN_2"/>
    <property type="match status" value="1"/>
</dbReference>
<feature type="region of interest" description="Disordered" evidence="5">
    <location>
        <begin position="282"/>
        <end position="304"/>
    </location>
</feature>
<dbReference type="SUPFAM" id="SSF54236">
    <property type="entry name" value="Ubiquitin-like"/>
    <property type="match status" value="1"/>
</dbReference>
<feature type="compositionally biased region" description="Basic residues" evidence="5">
    <location>
        <begin position="707"/>
        <end position="719"/>
    </location>
</feature>
<dbReference type="PANTHER" id="PTHR22738:SF15">
    <property type="entry name" value="LD40758P"/>
    <property type="match status" value="1"/>
</dbReference>
<dbReference type="SUPFAM" id="SSF57716">
    <property type="entry name" value="Glucocorticoid receptor-like (DNA-binding domain)"/>
    <property type="match status" value="2"/>
</dbReference>
<dbReference type="STRING" id="30066.A0A182VP97"/>
<feature type="domain" description="SARAH" evidence="8">
    <location>
        <begin position="827"/>
        <end position="874"/>
    </location>
</feature>
<evidence type="ECO:0000313" key="10">
    <source>
        <dbReference type="Proteomes" id="UP000075903"/>
    </source>
</evidence>
<evidence type="ECO:0000259" key="8">
    <source>
        <dbReference type="PROSITE" id="PS50951"/>
    </source>
</evidence>
<feature type="region of interest" description="Disordered" evidence="5">
    <location>
        <begin position="514"/>
        <end position="632"/>
    </location>
</feature>
<dbReference type="PROSITE" id="PS50951">
    <property type="entry name" value="SARAH"/>
    <property type="match status" value="1"/>
</dbReference>
<dbReference type="Gene3D" id="2.10.110.10">
    <property type="entry name" value="Cysteine Rich Protein"/>
    <property type="match status" value="1"/>
</dbReference>
<keyword evidence="10" id="KW-1185">Reference proteome</keyword>
<dbReference type="InterPro" id="IPR000159">
    <property type="entry name" value="RA_dom"/>
</dbReference>
<dbReference type="VEuPathDB" id="VectorBase:AMEM21_010149"/>
<dbReference type="CDD" id="cd21886">
    <property type="entry name" value="SARAH_RASSF2-like"/>
    <property type="match status" value="1"/>
</dbReference>
<dbReference type="Pfam" id="PF00412">
    <property type="entry name" value="LIM"/>
    <property type="match status" value="1"/>
</dbReference>
<dbReference type="AlphaFoldDB" id="A0A182VP97"/>
<dbReference type="InterPro" id="IPR029071">
    <property type="entry name" value="Ubiquitin-like_domsf"/>
</dbReference>
<dbReference type="InterPro" id="IPR001781">
    <property type="entry name" value="Znf_LIM"/>
</dbReference>
<evidence type="ECO:0000256" key="5">
    <source>
        <dbReference type="SAM" id="MobiDB-lite"/>
    </source>
</evidence>
<dbReference type="InterPro" id="IPR011524">
    <property type="entry name" value="SARAH_dom"/>
</dbReference>
<dbReference type="Gene3D" id="3.10.20.90">
    <property type="entry name" value="Phosphatidylinositol 3-kinase Catalytic Subunit, Chain A, domain 1"/>
    <property type="match status" value="1"/>
</dbReference>
<dbReference type="EnsemblMetazoa" id="AMEM018339-RA">
    <property type="protein sequence ID" value="AMEM018339-PA"/>
    <property type="gene ID" value="AMEM018339"/>
</dbReference>
<dbReference type="GO" id="GO:0046872">
    <property type="term" value="F:metal ion binding"/>
    <property type="evidence" value="ECO:0007669"/>
    <property type="project" value="UniProtKB-KW"/>
</dbReference>
<proteinExistence type="predicted"/>
<evidence type="ECO:0000256" key="3">
    <source>
        <dbReference type="ARBA" id="ARBA00023038"/>
    </source>
</evidence>
<feature type="region of interest" description="Disordered" evidence="5">
    <location>
        <begin position="337"/>
        <end position="423"/>
    </location>
</feature>
<evidence type="ECO:0000313" key="9">
    <source>
        <dbReference type="EnsemblMetazoa" id="AMEM018339-PA"/>
    </source>
</evidence>
<dbReference type="Pfam" id="PF00788">
    <property type="entry name" value="RA"/>
    <property type="match status" value="1"/>
</dbReference>
<feature type="compositionally biased region" description="Polar residues" evidence="5">
    <location>
        <begin position="246"/>
        <end position="263"/>
    </location>
</feature>
<feature type="domain" description="Ras-associating" evidence="7">
    <location>
        <begin position="727"/>
        <end position="819"/>
    </location>
</feature>
<feature type="compositionally biased region" description="Low complexity" evidence="5">
    <location>
        <begin position="396"/>
        <end position="415"/>
    </location>
</feature>
<dbReference type="Proteomes" id="UP000075903">
    <property type="component" value="Unassembled WGS sequence"/>
</dbReference>
<dbReference type="CDD" id="cd01784">
    <property type="entry name" value="RA_RASSF2_like"/>
    <property type="match status" value="1"/>
</dbReference>
<evidence type="ECO:0000256" key="2">
    <source>
        <dbReference type="ARBA" id="ARBA00022833"/>
    </source>
</evidence>
<feature type="compositionally biased region" description="Polar residues" evidence="5">
    <location>
        <begin position="557"/>
        <end position="578"/>
    </location>
</feature>
<feature type="region of interest" description="Disordered" evidence="5">
    <location>
        <begin position="104"/>
        <end position="133"/>
    </location>
</feature>
<feature type="domain" description="LIM zinc-binding" evidence="6">
    <location>
        <begin position="34"/>
        <end position="95"/>
    </location>
</feature>
<keyword evidence="3 4" id="KW-0440">LIM domain</keyword>
<keyword evidence="1 4" id="KW-0479">Metal-binding</keyword>
<evidence type="ECO:0000259" key="6">
    <source>
        <dbReference type="PROSITE" id="PS50023"/>
    </source>
</evidence>
<dbReference type="VEuPathDB" id="VectorBase:AMEM018339"/>
<accession>A0A182VP97</accession>
<feature type="compositionally biased region" description="Polar residues" evidence="5">
    <location>
        <begin position="362"/>
        <end position="374"/>
    </location>
</feature>
<reference evidence="9" key="1">
    <citation type="submission" date="2020-05" db="UniProtKB">
        <authorList>
            <consortium name="EnsemblMetazoa"/>
        </authorList>
    </citation>
    <scope>IDENTIFICATION</scope>
    <source>
        <strain evidence="9">MAF</strain>
    </source>
</reference>
<evidence type="ECO:0000256" key="4">
    <source>
        <dbReference type="PROSITE-ProRule" id="PRU00125"/>
    </source>
</evidence>
<keyword evidence="2 4" id="KW-0862">Zinc</keyword>
<feature type="compositionally biased region" description="Gly residues" evidence="5">
    <location>
        <begin position="348"/>
        <end position="357"/>
    </location>
</feature>